<evidence type="ECO:0000256" key="6">
    <source>
        <dbReference type="SAM" id="MobiDB-lite"/>
    </source>
</evidence>
<dbReference type="InterPro" id="IPR050227">
    <property type="entry name" value="Rab"/>
</dbReference>
<dbReference type="InterPro" id="IPR027417">
    <property type="entry name" value="P-loop_NTPase"/>
</dbReference>
<evidence type="ECO:0000256" key="2">
    <source>
        <dbReference type="ARBA" id="ARBA00022490"/>
    </source>
</evidence>
<dbReference type="PROSITE" id="PS51419">
    <property type="entry name" value="RAB"/>
    <property type="match status" value="1"/>
</dbReference>
<keyword evidence="2" id="KW-0963">Cytoplasm</keyword>
<comment type="subcellular location">
    <subcellularLocation>
        <location evidence="1">Cytoplasm</location>
    </subcellularLocation>
</comment>
<dbReference type="OrthoDB" id="9989112at2759"/>
<dbReference type="NCBIfam" id="TIGR00231">
    <property type="entry name" value="small_GTP"/>
    <property type="match status" value="1"/>
</dbReference>
<accession>A0A7R8H290</accession>
<dbReference type="SMART" id="SM00177">
    <property type="entry name" value="ARF"/>
    <property type="match status" value="1"/>
</dbReference>
<evidence type="ECO:0000256" key="3">
    <source>
        <dbReference type="ARBA" id="ARBA00022741"/>
    </source>
</evidence>
<dbReference type="PRINTS" id="PR00449">
    <property type="entry name" value="RASTRNSFRMNG"/>
</dbReference>
<dbReference type="SMART" id="SM00175">
    <property type="entry name" value="RAB"/>
    <property type="match status" value="1"/>
</dbReference>
<dbReference type="AlphaFoldDB" id="A0A7R8H290"/>
<evidence type="ECO:0000256" key="1">
    <source>
        <dbReference type="ARBA" id="ARBA00004496"/>
    </source>
</evidence>
<dbReference type="Pfam" id="PF00071">
    <property type="entry name" value="Ras"/>
    <property type="match status" value="1"/>
</dbReference>
<dbReference type="EMBL" id="HG994592">
    <property type="protein sequence ID" value="CAF2824531.1"/>
    <property type="molecule type" value="Genomic_DNA"/>
</dbReference>
<dbReference type="CDD" id="cd00154">
    <property type="entry name" value="Rab"/>
    <property type="match status" value="1"/>
</dbReference>
<dbReference type="PROSITE" id="PS51420">
    <property type="entry name" value="RHO"/>
    <property type="match status" value="1"/>
</dbReference>
<dbReference type="GO" id="GO:0005525">
    <property type="term" value="F:GTP binding"/>
    <property type="evidence" value="ECO:0007669"/>
    <property type="project" value="UniProtKB-KW"/>
</dbReference>
<feature type="compositionally biased region" description="Basic residues" evidence="6">
    <location>
        <begin position="1"/>
        <end position="12"/>
    </location>
</feature>
<name>A0A7R8H290_LEPSM</name>
<evidence type="ECO:0000313" key="8">
    <source>
        <dbReference type="Proteomes" id="UP000675881"/>
    </source>
</evidence>
<keyword evidence="4" id="KW-0175">Coiled coil</keyword>
<dbReference type="SUPFAM" id="SSF52540">
    <property type="entry name" value="P-loop containing nucleoside triphosphate hydrolases"/>
    <property type="match status" value="1"/>
</dbReference>
<evidence type="ECO:0000256" key="4">
    <source>
        <dbReference type="ARBA" id="ARBA00023054"/>
    </source>
</evidence>
<sequence length="264" mass="29713">MSSFRSSKRKKSPSVDRFLNQRQSSPYRSNITSFLEPTGPPDRTYKVVFAGDAAVGKSSFINRITKGCFVENLSSTLGVDFQVKTIRVDERNIALQLWDTAGQERFRSVIKSYFRRADGVMLLYDVTSDRSYLSVRQWIQAVDDVSEKRIPIMLCANKVDLREEAIKKGTRCVSTEEGEKMARDYSAIFIETSTKSGNNVWDAVIQLSRDMCSSEDVEVQTSALQIRPNDKKSECCGVVLFSSSGCFIGEKKKAFINSPIHIGH</sequence>
<dbReference type="PANTHER" id="PTHR47977">
    <property type="entry name" value="RAS-RELATED PROTEIN RAB"/>
    <property type="match status" value="1"/>
</dbReference>
<dbReference type="SMART" id="SM00174">
    <property type="entry name" value="RHO"/>
    <property type="match status" value="1"/>
</dbReference>
<dbReference type="Proteomes" id="UP000675881">
    <property type="component" value="Chromosome 13"/>
</dbReference>
<dbReference type="PROSITE" id="PS51421">
    <property type="entry name" value="RAS"/>
    <property type="match status" value="1"/>
</dbReference>
<reference evidence="7" key="1">
    <citation type="submission" date="2021-02" db="EMBL/GenBank/DDBJ databases">
        <authorList>
            <person name="Bekaert M."/>
        </authorList>
    </citation>
    <scope>NUCLEOTIDE SEQUENCE</scope>
    <source>
        <strain evidence="7">IoA-00</strain>
    </source>
</reference>
<dbReference type="Gene3D" id="3.40.50.300">
    <property type="entry name" value="P-loop containing nucleotide triphosphate hydrolases"/>
    <property type="match status" value="1"/>
</dbReference>
<proteinExistence type="predicted"/>
<dbReference type="FunFam" id="3.40.50.300:FF:001348">
    <property type="entry name" value="Ras and EF-hand domain-containing protein"/>
    <property type="match status" value="1"/>
</dbReference>
<keyword evidence="3" id="KW-0547">Nucleotide-binding</keyword>
<evidence type="ECO:0000256" key="5">
    <source>
        <dbReference type="ARBA" id="ARBA00023134"/>
    </source>
</evidence>
<organism evidence="7 8">
    <name type="scientific">Lepeophtheirus salmonis</name>
    <name type="common">Salmon louse</name>
    <name type="synonym">Caligus salmonis</name>
    <dbReference type="NCBI Taxonomy" id="72036"/>
    <lineage>
        <taxon>Eukaryota</taxon>
        <taxon>Metazoa</taxon>
        <taxon>Ecdysozoa</taxon>
        <taxon>Arthropoda</taxon>
        <taxon>Crustacea</taxon>
        <taxon>Multicrustacea</taxon>
        <taxon>Hexanauplia</taxon>
        <taxon>Copepoda</taxon>
        <taxon>Siphonostomatoida</taxon>
        <taxon>Caligidae</taxon>
        <taxon>Lepeophtheirus</taxon>
    </lineage>
</organism>
<keyword evidence="5" id="KW-0342">GTP-binding</keyword>
<gene>
    <name evidence="7" type="ORF">LSAA_3986</name>
</gene>
<protein>
    <submittedName>
        <fullName evidence="7">RASEF</fullName>
    </submittedName>
</protein>
<evidence type="ECO:0000313" key="7">
    <source>
        <dbReference type="EMBL" id="CAF2824531.1"/>
    </source>
</evidence>
<dbReference type="SMART" id="SM00176">
    <property type="entry name" value="RAN"/>
    <property type="match status" value="1"/>
</dbReference>
<feature type="region of interest" description="Disordered" evidence="6">
    <location>
        <begin position="1"/>
        <end position="24"/>
    </location>
</feature>
<dbReference type="GO" id="GO:0003924">
    <property type="term" value="F:GTPase activity"/>
    <property type="evidence" value="ECO:0007669"/>
    <property type="project" value="InterPro"/>
</dbReference>
<dbReference type="InterPro" id="IPR001806">
    <property type="entry name" value="Small_GTPase"/>
</dbReference>
<dbReference type="InterPro" id="IPR005225">
    <property type="entry name" value="Small_GTP-bd"/>
</dbReference>
<dbReference type="SMART" id="SM00173">
    <property type="entry name" value="RAS"/>
    <property type="match status" value="1"/>
</dbReference>
<dbReference type="GO" id="GO:0005737">
    <property type="term" value="C:cytoplasm"/>
    <property type="evidence" value="ECO:0007669"/>
    <property type="project" value="UniProtKB-SubCell"/>
</dbReference>
<keyword evidence="8" id="KW-1185">Reference proteome</keyword>